<dbReference type="NCBIfam" id="NF010372">
    <property type="entry name" value="PRK13798.1"/>
    <property type="match status" value="1"/>
</dbReference>
<feature type="region of interest" description="Disordered" evidence="8">
    <location>
        <begin position="1"/>
        <end position="20"/>
    </location>
</feature>
<dbReference type="InterPro" id="IPR036778">
    <property type="entry name" value="OHCU_decarboxylase_sf"/>
</dbReference>
<keyword evidence="12" id="KW-1185">Reference proteome</keyword>
<dbReference type="NCBIfam" id="TIGR03180">
    <property type="entry name" value="UraD_2"/>
    <property type="match status" value="1"/>
</dbReference>
<keyword evidence="4" id="KW-0659">Purine metabolism</keyword>
<evidence type="ECO:0000313" key="12">
    <source>
        <dbReference type="Proteomes" id="UP000253741"/>
    </source>
</evidence>
<dbReference type="PANTHER" id="PTHR43466:SF1">
    <property type="entry name" value="2-OXO-4-HYDROXY-4-CARBOXY-5-UREIDOIMIDAZOLINE DECARBOXYLASE-RELATED"/>
    <property type="match status" value="1"/>
</dbReference>
<evidence type="ECO:0000256" key="3">
    <source>
        <dbReference type="ARBA" id="ARBA00004754"/>
    </source>
</evidence>
<evidence type="ECO:0000256" key="2">
    <source>
        <dbReference type="ARBA" id="ARBA00001163"/>
    </source>
</evidence>
<dbReference type="GO" id="GO:0006144">
    <property type="term" value="P:purine nucleobase metabolic process"/>
    <property type="evidence" value="ECO:0007669"/>
    <property type="project" value="UniProtKB-KW"/>
</dbReference>
<dbReference type="GO" id="GO:0051997">
    <property type="term" value="F:2-oxo-4-hydroxy-4-carboxy-5-ureidoimidazoline decarboxylase activity"/>
    <property type="evidence" value="ECO:0007669"/>
    <property type="project" value="UniProtKB-EC"/>
</dbReference>
<evidence type="ECO:0000256" key="4">
    <source>
        <dbReference type="ARBA" id="ARBA00022631"/>
    </source>
</evidence>
<dbReference type="InterPro" id="IPR017595">
    <property type="entry name" value="OHCU_decarboxylase-2"/>
</dbReference>
<organism evidence="11 12">
    <name type="scientific">Streptomyces corynorhini</name>
    <dbReference type="NCBI Taxonomy" id="2282652"/>
    <lineage>
        <taxon>Bacteria</taxon>
        <taxon>Bacillati</taxon>
        <taxon>Actinomycetota</taxon>
        <taxon>Actinomycetes</taxon>
        <taxon>Kitasatosporales</taxon>
        <taxon>Streptomycetaceae</taxon>
        <taxon>Streptomyces</taxon>
    </lineage>
</organism>
<comment type="pathway">
    <text evidence="3">Purine metabolism; urate degradation; (S)-allantoin from urate: step 3/3.</text>
</comment>
<keyword evidence="7 11" id="KW-0456">Lyase</keyword>
<dbReference type="Pfam" id="PF09349">
    <property type="entry name" value="OHCU_decarbox"/>
    <property type="match status" value="1"/>
</dbReference>
<dbReference type="Proteomes" id="UP000253741">
    <property type="component" value="Unassembled WGS sequence"/>
</dbReference>
<evidence type="ECO:0000259" key="9">
    <source>
        <dbReference type="Pfam" id="PF00576"/>
    </source>
</evidence>
<keyword evidence="5" id="KW-0210">Decarboxylase</keyword>
<name>A0A370B8Z3_9ACTN</name>
<dbReference type="PANTHER" id="PTHR43466">
    <property type="entry name" value="2-OXO-4-HYDROXY-4-CARBOXY-5-UREIDOIMIDAZOLINE DECARBOXYLASE-RELATED"/>
    <property type="match status" value="1"/>
</dbReference>
<evidence type="ECO:0000256" key="1">
    <source>
        <dbReference type="ARBA" id="ARBA00001043"/>
    </source>
</evidence>
<gene>
    <name evidence="11" type="primary">uraD</name>
    <name evidence="11" type="ORF">DVH02_21325</name>
</gene>
<dbReference type="EMBL" id="QQNA01000171">
    <property type="protein sequence ID" value="RDG36206.1"/>
    <property type="molecule type" value="Genomic_DNA"/>
</dbReference>
<comment type="catalytic activity">
    <reaction evidence="2">
        <text>5-hydroxy-2-oxo-4-ureido-2,5-dihydro-1H-imidazole-5-carboxylate + H(+) = (S)-allantoin + CO2</text>
        <dbReference type="Rhea" id="RHEA:26301"/>
        <dbReference type="ChEBI" id="CHEBI:15378"/>
        <dbReference type="ChEBI" id="CHEBI:15678"/>
        <dbReference type="ChEBI" id="CHEBI:16526"/>
        <dbReference type="ChEBI" id="CHEBI:58639"/>
        <dbReference type="EC" id="4.1.1.97"/>
    </reaction>
</comment>
<proteinExistence type="predicted"/>
<dbReference type="Gene3D" id="1.10.3330.10">
    <property type="entry name" value="Oxo-4-hydroxy-4-carboxy-5-ureidoimidazoline decarboxylase"/>
    <property type="match status" value="1"/>
</dbReference>
<feature type="region of interest" description="Disordered" evidence="8">
    <location>
        <begin position="260"/>
        <end position="297"/>
    </location>
</feature>
<dbReference type="EC" id="4.1.1.97" evidence="11"/>
<evidence type="ECO:0000256" key="7">
    <source>
        <dbReference type="ARBA" id="ARBA00023239"/>
    </source>
</evidence>
<dbReference type="OrthoDB" id="5243781at2"/>
<evidence type="ECO:0000256" key="5">
    <source>
        <dbReference type="ARBA" id="ARBA00022793"/>
    </source>
</evidence>
<evidence type="ECO:0000259" key="10">
    <source>
        <dbReference type="Pfam" id="PF09349"/>
    </source>
</evidence>
<keyword evidence="6" id="KW-0378">Hydrolase</keyword>
<feature type="domain" description="Oxo-4-hydroxy-4-carboxy-5-ureidoimidazoline decarboxylase" evidence="10">
    <location>
        <begin position="23"/>
        <end position="171"/>
    </location>
</feature>
<evidence type="ECO:0000313" key="11">
    <source>
        <dbReference type="EMBL" id="RDG36206.1"/>
    </source>
</evidence>
<dbReference type="GO" id="GO:0019628">
    <property type="term" value="P:urate catabolic process"/>
    <property type="evidence" value="ECO:0007669"/>
    <property type="project" value="TreeGrafter"/>
</dbReference>
<dbReference type="Gene3D" id="2.60.40.180">
    <property type="entry name" value="Transthyretin/hydroxyisourate hydrolase domain"/>
    <property type="match status" value="1"/>
</dbReference>
<dbReference type="Pfam" id="PF00576">
    <property type="entry name" value="Transthyretin"/>
    <property type="match status" value="1"/>
</dbReference>
<dbReference type="CDD" id="cd05822">
    <property type="entry name" value="TLP_HIUase"/>
    <property type="match status" value="1"/>
</dbReference>
<protein>
    <submittedName>
        <fullName evidence="11">2-oxo-4-hydroxy-4-carboxy-5-ureidoimidazoline decarboxylase</fullName>
        <ecNumber evidence="11">4.1.1.97</ecNumber>
    </submittedName>
</protein>
<reference evidence="11 12" key="1">
    <citation type="submission" date="2018-07" db="EMBL/GenBank/DDBJ databases">
        <title>Streptomyces species from bats.</title>
        <authorList>
            <person name="Dunlap C."/>
        </authorList>
    </citation>
    <scope>NUCLEOTIDE SEQUENCE [LARGE SCALE GENOMIC DNA]</scope>
    <source>
        <strain evidence="11 12">AC230</strain>
    </source>
</reference>
<dbReference type="PROSITE" id="PS00768">
    <property type="entry name" value="TRANSTHYRETIN_1"/>
    <property type="match status" value="1"/>
</dbReference>
<dbReference type="GO" id="GO:0033971">
    <property type="term" value="F:hydroxyisourate hydrolase activity"/>
    <property type="evidence" value="ECO:0007669"/>
    <property type="project" value="UniProtKB-EC"/>
</dbReference>
<dbReference type="RefSeq" id="WP_114625429.1">
    <property type="nucleotide sequence ID" value="NZ_QQNA01000171.1"/>
</dbReference>
<dbReference type="SUPFAM" id="SSF49472">
    <property type="entry name" value="Transthyretin (synonym: prealbumin)"/>
    <property type="match status" value="1"/>
</dbReference>
<accession>A0A370B8Z3</accession>
<dbReference type="InterPro" id="IPR023418">
    <property type="entry name" value="Thyroxine_BS"/>
</dbReference>
<dbReference type="InterPro" id="IPR036817">
    <property type="entry name" value="Transthyretin/HIU_hydrolase_sf"/>
</dbReference>
<comment type="catalytic activity">
    <reaction evidence="1">
        <text>5-hydroxyisourate + H2O = 5-hydroxy-2-oxo-4-ureido-2,5-dihydro-1H-imidazole-5-carboxylate + H(+)</text>
        <dbReference type="Rhea" id="RHEA:23736"/>
        <dbReference type="ChEBI" id="CHEBI:15377"/>
        <dbReference type="ChEBI" id="CHEBI:15378"/>
        <dbReference type="ChEBI" id="CHEBI:18072"/>
        <dbReference type="ChEBI" id="CHEBI:58639"/>
        <dbReference type="EC" id="3.5.2.17"/>
    </reaction>
</comment>
<feature type="compositionally biased region" description="Low complexity" evidence="8">
    <location>
        <begin position="262"/>
        <end position="285"/>
    </location>
</feature>
<evidence type="ECO:0000256" key="6">
    <source>
        <dbReference type="ARBA" id="ARBA00022801"/>
    </source>
</evidence>
<sequence>MTSTPAPTPAPAPAPPPGLARFNAAPDRAALAGLREVCAAAGWGSALLAGRPYATADALLAASDAATAALDGADLDEALAGHPPIGRPAEGDAVSAREQRGMADASEVLRAEMLALNLAYQEKFGHVFLICATGASAEGMRDALRDRLGRTPERERETARAELGKINRIRLVRLAEAPGAPAPAPVASVSTHVLDTSAGRPAAGVPVSLAALTGGGDARWVELGGSTTDADGRCRDLPALPESTTRVRLDFATEEYLATRHNAGNTTAGTTPDTGTIPATGPDPAQDTDGHTGGGAPFFPEVTITFRVGPGEHYHVPLLLNPFGYSVYRGS</sequence>
<feature type="compositionally biased region" description="Pro residues" evidence="8">
    <location>
        <begin position="1"/>
        <end position="18"/>
    </location>
</feature>
<comment type="caution">
    <text evidence="11">The sequence shown here is derived from an EMBL/GenBank/DDBJ whole genome shotgun (WGS) entry which is preliminary data.</text>
</comment>
<dbReference type="InterPro" id="IPR023416">
    <property type="entry name" value="Transthyretin/HIU_hydrolase_d"/>
</dbReference>
<dbReference type="InterPro" id="IPR014306">
    <property type="entry name" value="Hydroxyisourate_hydrolase"/>
</dbReference>
<dbReference type="SUPFAM" id="SSF158694">
    <property type="entry name" value="UraD-Like"/>
    <property type="match status" value="1"/>
</dbReference>
<feature type="domain" description="Transthyretin/hydroxyisourate hydrolase" evidence="9">
    <location>
        <begin position="189"/>
        <end position="330"/>
    </location>
</feature>
<evidence type="ECO:0000256" key="8">
    <source>
        <dbReference type="SAM" id="MobiDB-lite"/>
    </source>
</evidence>
<dbReference type="AlphaFoldDB" id="A0A370B8Z3"/>
<dbReference type="InterPro" id="IPR018020">
    <property type="entry name" value="OHCU_decarboxylase"/>
</dbReference>